<feature type="non-terminal residue" evidence="1">
    <location>
        <position position="1"/>
    </location>
</feature>
<dbReference type="Proteomes" id="UP000605970">
    <property type="component" value="Unassembled WGS sequence"/>
</dbReference>
<gene>
    <name evidence="1" type="ORF">Mgra_00006563</name>
</gene>
<organism evidence="1 2">
    <name type="scientific">Meloidogyne graminicola</name>
    <dbReference type="NCBI Taxonomy" id="189291"/>
    <lineage>
        <taxon>Eukaryota</taxon>
        <taxon>Metazoa</taxon>
        <taxon>Ecdysozoa</taxon>
        <taxon>Nematoda</taxon>
        <taxon>Chromadorea</taxon>
        <taxon>Rhabditida</taxon>
        <taxon>Tylenchina</taxon>
        <taxon>Tylenchomorpha</taxon>
        <taxon>Tylenchoidea</taxon>
        <taxon>Meloidogynidae</taxon>
        <taxon>Meloidogyninae</taxon>
        <taxon>Meloidogyne</taxon>
    </lineage>
</organism>
<comment type="caution">
    <text evidence="1">The sequence shown here is derived from an EMBL/GenBank/DDBJ whole genome shotgun (WGS) entry which is preliminary data.</text>
</comment>
<evidence type="ECO:0000313" key="1">
    <source>
        <dbReference type="EMBL" id="KAF7634038.1"/>
    </source>
</evidence>
<protein>
    <submittedName>
        <fullName evidence="1">Uncharacterized protein</fullName>
    </submittedName>
</protein>
<evidence type="ECO:0000313" key="2">
    <source>
        <dbReference type="Proteomes" id="UP000605970"/>
    </source>
</evidence>
<dbReference type="EMBL" id="JABEBT010000065">
    <property type="protein sequence ID" value="KAF7634038.1"/>
    <property type="molecule type" value="Genomic_DNA"/>
</dbReference>
<proteinExistence type="predicted"/>
<reference evidence="1" key="1">
    <citation type="journal article" date="2020" name="Ecol. Evol.">
        <title>Genome structure and content of the rice root-knot nematode (Meloidogyne graminicola).</title>
        <authorList>
            <person name="Phan N.T."/>
            <person name="Danchin E.G.J."/>
            <person name="Klopp C."/>
            <person name="Perfus-Barbeoch L."/>
            <person name="Kozlowski D.K."/>
            <person name="Koutsovoulos G.D."/>
            <person name="Lopez-Roques C."/>
            <person name="Bouchez O."/>
            <person name="Zahm M."/>
            <person name="Besnard G."/>
            <person name="Bellafiore S."/>
        </authorList>
    </citation>
    <scope>NUCLEOTIDE SEQUENCE</scope>
    <source>
        <strain evidence="1">VN-18</strain>
    </source>
</reference>
<name>A0A8S9ZKW6_9BILA</name>
<sequence>MHKHIIFFEVKANSFMKELRKNEYFEEFPFEFIFNDITFTRNSILMSLNEAENSNNYIIYPVQFAPNMLIEHYPTINVYWPIIYTNIIG</sequence>
<dbReference type="AlphaFoldDB" id="A0A8S9ZKW6"/>
<keyword evidence="2" id="KW-1185">Reference proteome</keyword>
<accession>A0A8S9ZKW6</accession>